<comment type="caution">
    <text evidence="2">The sequence shown here is derived from an EMBL/GenBank/DDBJ whole genome shotgun (WGS) entry which is preliminary data.</text>
</comment>
<feature type="region of interest" description="Disordered" evidence="1">
    <location>
        <begin position="1"/>
        <end position="24"/>
    </location>
</feature>
<evidence type="ECO:0000313" key="3">
    <source>
        <dbReference type="Proteomes" id="UP000585614"/>
    </source>
</evidence>
<accession>A0A7J7RET4</accession>
<dbReference type="Proteomes" id="UP000585614">
    <property type="component" value="Unassembled WGS sequence"/>
</dbReference>
<organism evidence="2 3">
    <name type="scientific">Rhinolophus ferrumequinum</name>
    <name type="common">Greater horseshoe bat</name>
    <dbReference type="NCBI Taxonomy" id="59479"/>
    <lineage>
        <taxon>Eukaryota</taxon>
        <taxon>Metazoa</taxon>
        <taxon>Chordata</taxon>
        <taxon>Craniata</taxon>
        <taxon>Vertebrata</taxon>
        <taxon>Euteleostomi</taxon>
        <taxon>Mammalia</taxon>
        <taxon>Eutheria</taxon>
        <taxon>Laurasiatheria</taxon>
        <taxon>Chiroptera</taxon>
        <taxon>Yinpterochiroptera</taxon>
        <taxon>Rhinolophoidea</taxon>
        <taxon>Rhinolophidae</taxon>
        <taxon>Rhinolophinae</taxon>
        <taxon>Rhinolophus</taxon>
    </lineage>
</organism>
<gene>
    <name evidence="2" type="ORF">mRhiFer1_009496</name>
</gene>
<dbReference type="AlphaFoldDB" id="A0A7J7RET4"/>
<evidence type="ECO:0000313" key="2">
    <source>
        <dbReference type="EMBL" id="KAF6274661.1"/>
    </source>
</evidence>
<protein>
    <recommendedName>
        <fullName evidence="4">DUF1725 domain-containing protein</fullName>
    </recommendedName>
</protein>
<evidence type="ECO:0000256" key="1">
    <source>
        <dbReference type="SAM" id="MobiDB-lite"/>
    </source>
</evidence>
<dbReference type="EMBL" id="JACAGC010000027">
    <property type="protein sequence ID" value="KAF6274661.1"/>
    <property type="molecule type" value="Genomic_DNA"/>
</dbReference>
<sequence length="193" mass="21424">MHRAPREGRRWPGKGFQSASLGAGARPGRTLALMEKPTSQGLLKVKRLLTAPEKIRATKATELLGCPGFRSLRQGWPQGHPPQPAVPCRAHVRPQPRGPSASPRAISRASLSQPRWPPSSTAVKIWKQPTSASKDVWIKKMWLVYTMEYYSATKKNGILPFATTWMDLADIMLSAVSQTEKDKYHMISLICGI</sequence>
<reference evidence="2 3" key="1">
    <citation type="journal article" date="2020" name="Nature">
        <title>Six reference-quality genomes reveal evolution of bat adaptations.</title>
        <authorList>
            <person name="Jebb D."/>
            <person name="Huang Z."/>
            <person name="Pippel M."/>
            <person name="Hughes G.M."/>
            <person name="Lavrichenko K."/>
            <person name="Devanna P."/>
            <person name="Winkler S."/>
            <person name="Jermiin L.S."/>
            <person name="Skirmuntt E.C."/>
            <person name="Katzourakis A."/>
            <person name="Burkitt-Gray L."/>
            <person name="Ray D.A."/>
            <person name="Sullivan K.A.M."/>
            <person name="Roscito J.G."/>
            <person name="Kirilenko B.M."/>
            <person name="Davalos L.M."/>
            <person name="Corthals A.P."/>
            <person name="Power M.L."/>
            <person name="Jones G."/>
            <person name="Ransome R.D."/>
            <person name="Dechmann D.K.N."/>
            <person name="Locatelli A.G."/>
            <person name="Puechmaille S.J."/>
            <person name="Fedrigo O."/>
            <person name="Jarvis E.D."/>
            <person name="Hiller M."/>
            <person name="Vernes S.C."/>
            <person name="Myers E.W."/>
            <person name="Teeling E.C."/>
        </authorList>
    </citation>
    <scope>NUCLEOTIDE SEQUENCE [LARGE SCALE GENOMIC DNA]</scope>
    <source>
        <strain evidence="2">MRhiFer1</strain>
        <tissue evidence="2">Lung</tissue>
    </source>
</reference>
<feature type="compositionally biased region" description="Low complexity" evidence="1">
    <location>
        <begin position="98"/>
        <end position="112"/>
    </location>
</feature>
<feature type="compositionally biased region" description="Basic and acidic residues" evidence="1">
    <location>
        <begin position="1"/>
        <end position="10"/>
    </location>
</feature>
<evidence type="ECO:0008006" key="4">
    <source>
        <dbReference type="Google" id="ProtNLM"/>
    </source>
</evidence>
<name>A0A7J7RET4_RHIFE</name>
<proteinExistence type="predicted"/>
<feature type="region of interest" description="Disordered" evidence="1">
    <location>
        <begin position="76"/>
        <end position="119"/>
    </location>
</feature>